<accession>A0ABU1BSP3</accession>
<reference evidence="1 2" key="1">
    <citation type="submission" date="2023-08" db="EMBL/GenBank/DDBJ databases">
        <title>Oxalobacteraceae gen .nov., isolated from river sludge outside the plant.</title>
        <authorList>
            <person name="Zhao S.Y."/>
        </authorList>
    </citation>
    <scope>NUCLEOTIDE SEQUENCE [LARGE SCALE GENOMIC DNA]</scope>
    <source>
        <strain evidence="1 2">R-40</strain>
    </source>
</reference>
<evidence type="ECO:0000313" key="2">
    <source>
        <dbReference type="Proteomes" id="UP001225596"/>
    </source>
</evidence>
<protein>
    <submittedName>
        <fullName evidence="1">DUF2863 family protein</fullName>
    </submittedName>
</protein>
<organism evidence="1 2">
    <name type="scientific">Keguizhuia sedimenti</name>
    <dbReference type="NCBI Taxonomy" id="3064264"/>
    <lineage>
        <taxon>Bacteria</taxon>
        <taxon>Pseudomonadati</taxon>
        <taxon>Pseudomonadota</taxon>
        <taxon>Betaproteobacteria</taxon>
        <taxon>Burkholderiales</taxon>
        <taxon>Oxalobacteraceae</taxon>
        <taxon>Keguizhuia</taxon>
    </lineage>
</organism>
<dbReference type="EMBL" id="JAUYVH010000007">
    <property type="protein sequence ID" value="MDQ9171079.1"/>
    <property type="molecule type" value="Genomic_DNA"/>
</dbReference>
<dbReference type="Proteomes" id="UP001225596">
    <property type="component" value="Unassembled WGS sequence"/>
</dbReference>
<proteinExistence type="predicted"/>
<dbReference type="RefSeq" id="WP_338437018.1">
    <property type="nucleotide sequence ID" value="NZ_JAUYVH010000007.1"/>
</dbReference>
<dbReference type="Pfam" id="PF11062">
    <property type="entry name" value="DUF2863"/>
    <property type="match status" value="1"/>
</dbReference>
<gene>
    <name evidence="1" type="ORF">Q8A64_11745</name>
</gene>
<keyword evidence="2" id="KW-1185">Reference proteome</keyword>
<name>A0ABU1BSP3_9BURK</name>
<comment type="caution">
    <text evidence="1">The sequence shown here is derived from an EMBL/GenBank/DDBJ whole genome shotgun (WGS) entry which is preliminary data.</text>
</comment>
<sequence>MRRPLKRSSTKLSADSQRLILLAQAILQASGRLEERAWEKELELLLQKLLRTHHQETVDAALEHAFKAQSTIYDVLMESAEAVSESCRSEHDGTHYDALLIVVPILAWTRFAISSGAISPASVETLSGQLKAHVLAPNTKMAVAPYLFSIDQLPKSHSETFGLMQQLTQAALKGISPRAAAKQAETVPFLADTRYLLAGVVVQSGEPLFKWQTELSAIGHEHSLSQWKLHARSCVEQLLPGCGVELLLPTAYYAGCREADKEIRPHSIQAAVNYLTHALDLEPGDLQAIVGGFGEDSYNGQIDEYRISFSIRQQEEVIYGVVWPLYDQEDDERPETAMVTTTTPLPESAKFPILEELEERSPLNEIVSLLKNCGIVHIKRHAGCFPMETCEDCGMPLYLDLTGELVHPEMPEDAPQEGKVHFH</sequence>
<evidence type="ECO:0000313" key="1">
    <source>
        <dbReference type="EMBL" id="MDQ9171079.1"/>
    </source>
</evidence>
<dbReference type="InterPro" id="IPR021292">
    <property type="entry name" value="DUF2863"/>
</dbReference>